<organism evidence="1 2">
    <name type="scientific">Corchorus olitorius</name>
    <dbReference type="NCBI Taxonomy" id="93759"/>
    <lineage>
        <taxon>Eukaryota</taxon>
        <taxon>Viridiplantae</taxon>
        <taxon>Streptophyta</taxon>
        <taxon>Embryophyta</taxon>
        <taxon>Tracheophyta</taxon>
        <taxon>Spermatophyta</taxon>
        <taxon>Magnoliopsida</taxon>
        <taxon>eudicotyledons</taxon>
        <taxon>Gunneridae</taxon>
        <taxon>Pentapetalae</taxon>
        <taxon>rosids</taxon>
        <taxon>malvids</taxon>
        <taxon>Malvales</taxon>
        <taxon>Malvaceae</taxon>
        <taxon>Grewioideae</taxon>
        <taxon>Apeibeae</taxon>
        <taxon>Corchorus</taxon>
    </lineage>
</organism>
<dbReference type="InterPro" id="IPR011989">
    <property type="entry name" value="ARM-like"/>
</dbReference>
<dbReference type="Gene3D" id="1.25.10.10">
    <property type="entry name" value="Leucine-rich Repeat Variant"/>
    <property type="match status" value="1"/>
</dbReference>
<evidence type="ECO:0000313" key="2">
    <source>
        <dbReference type="Proteomes" id="UP000187203"/>
    </source>
</evidence>
<proteinExistence type="predicted"/>
<sequence length="112" mass="12823">MPHSISLDLDKVLTDDDTSIALVHRLFSSDFALRKEAESLLECAKRTQLDEISLRLLRVTSLTEAFQEIRGIATVLLRNLLVDNPSFIVFFLQLKKETCKNIRGSLKEDFQE</sequence>
<dbReference type="Proteomes" id="UP000187203">
    <property type="component" value="Unassembled WGS sequence"/>
</dbReference>
<protein>
    <submittedName>
        <fullName evidence="1">Importin-5-like protein</fullName>
    </submittedName>
</protein>
<comment type="caution">
    <text evidence="1">The sequence shown here is derived from an EMBL/GenBank/DDBJ whole genome shotgun (WGS) entry which is preliminary data.</text>
</comment>
<keyword evidence="2" id="KW-1185">Reference proteome</keyword>
<dbReference type="EMBL" id="AWUE01014045">
    <property type="protein sequence ID" value="OMP05303.1"/>
    <property type="molecule type" value="Genomic_DNA"/>
</dbReference>
<evidence type="ECO:0000313" key="1">
    <source>
        <dbReference type="EMBL" id="OMP05303.1"/>
    </source>
</evidence>
<gene>
    <name evidence="1" type="ORF">COLO4_08938</name>
</gene>
<accession>A0A1R3KDX8</accession>
<dbReference type="AlphaFoldDB" id="A0A1R3KDX8"/>
<name>A0A1R3KDX8_9ROSI</name>
<reference evidence="2" key="1">
    <citation type="submission" date="2013-09" db="EMBL/GenBank/DDBJ databases">
        <title>Corchorus olitorius genome sequencing.</title>
        <authorList>
            <person name="Alam M."/>
            <person name="Haque M.S."/>
            <person name="Islam M.S."/>
            <person name="Emdad E.M."/>
            <person name="Islam M.M."/>
            <person name="Ahmed B."/>
            <person name="Halim A."/>
            <person name="Hossen Q.M.M."/>
            <person name="Hossain M.Z."/>
            <person name="Ahmed R."/>
            <person name="Khan M.M."/>
            <person name="Islam R."/>
            <person name="Rashid M.M."/>
            <person name="Khan S.A."/>
            <person name="Rahman M.S."/>
            <person name="Alam M."/>
            <person name="Yahiya A.S."/>
            <person name="Khan M.S."/>
            <person name="Azam M.S."/>
            <person name="Haque T."/>
            <person name="Lashkar M.Z.H."/>
            <person name="Akhand A.I."/>
            <person name="Morshed G."/>
            <person name="Roy S."/>
            <person name="Uddin K.S."/>
            <person name="Rabeya T."/>
            <person name="Hossain A.S."/>
            <person name="Chowdhury A."/>
            <person name="Snigdha A.R."/>
            <person name="Mortoza M.S."/>
            <person name="Matin S.A."/>
            <person name="Hoque S.M.E."/>
            <person name="Islam M.K."/>
            <person name="Roy D.K."/>
            <person name="Haider R."/>
            <person name="Moosa M.M."/>
            <person name="Elias S.M."/>
            <person name="Hasan A.M."/>
            <person name="Jahan S."/>
            <person name="Shafiuddin M."/>
            <person name="Mahmood N."/>
            <person name="Shommy N.S."/>
        </authorList>
    </citation>
    <scope>NUCLEOTIDE SEQUENCE [LARGE SCALE GENOMIC DNA]</scope>
    <source>
        <strain evidence="2">cv. O-4</strain>
    </source>
</reference>